<accession>A0AAW6P1J9</accession>
<evidence type="ECO:0000259" key="1">
    <source>
        <dbReference type="Pfam" id="PF08346"/>
    </source>
</evidence>
<dbReference type="AlphaFoldDB" id="A0AAW6P1J9"/>
<dbReference type="EMBL" id="JARJLR010000131">
    <property type="protein sequence ID" value="MDF3841395.1"/>
    <property type="molecule type" value="Genomic_DNA"/>
</dbReference>
<protein>
    <submittedName>
        <fullName evidence="2">AntA/AntB antirepressor family protein</fullName>
    </submittedName>
</protein>
<feature type="domain" description="AntA/AntB antirepressor" evidence="1">
    <location>
        <begin position="53"/>
        <end position="121"/>
    </location>
</feature>
<comment type="caution">
    <text evidence="2">The sequence shown here is derived from an EMBL/GenBank/DDBJ whole genome shotgun (WGS) entry which is preliminary data.</text>
</comment>
<organism evidence="2 3">
    <name type="scientific">Pseudomonas citronellolis</name>
    <dbReference type="NCBI Taxonomy" id="53408"/>
    <lineage>
        <taxon>Bacteria</taxon>
        <taxon>Pseudomonadati</taxon>
        <taxon>Pseudomonadota</taxon>
        <taxon>Gammaproteobacteria</taxon>
        <taxon>Pseudomonadales</taxon>
        <taxon>Pseudomonadaceae</taxon>
        <taxon>Pseudomonas</taxon>
    </lineage>
</organism>
<gene>
    <name evidence="2" type="ORF">P3W55_06670</name>
</gene>
<evidence type="ECO:0000313" key="2">
    <source>
        <dbReference type="EMBL" id="MDF3841395.1"/>
    </source>
</evidence>
<dbReference type="Pfam" id="PF08346">
    <property type="entry name" value="AntA"/>
    <property type="match status" value="1"/>
</dbReference>
<name>A0AAW6P1J9_9PSED</name>
<evidence type="ECO:0000313" key="3">
    <source>
        <dbReference type="Proteomes" id="UP001220662"/>
    </source>
</evidence>
<proteinExistence type="predicted"/>
<dbReference type="InterPro" id="IPR013557">
    <property type="entry name" value="AntA/B_antirep"/>
</dbReference>
<sequence>MKSKRTGKSFNYTPADCPKHVMLTLGFTEEQTTRMTKVRRILPFVESRTAPCIDARKLWENIGKPEGKFANWVTRGASAIFHRFGKNGEVLEHQTPTGKRPRTDYTLSRDCAAHLAMTANTNEGFFVRDYFLDMEELGNKLLRYTPIRGSMITTIDNQVAHQAFVVAGNKAKAGELPKSLVKQEAFNTQKTLMSLVCRVMTGLSAGEWRAKVGKGIRDVLCPEDLNQYARAYDSALTMLAGGLTLSQIEAVLNLPYGNSVDPSDYIKTPAEVA</sequence>
<reference evidence="2" key="1">
    <citation type="submission" date="2023-03" db="EMBL/GenBank/DDBJ databases">
        <title>Draft assemblies of triclosan tolerant bacteria isolated from returned activated sludge.</title>
        <authorList>
            <person name="Van Hamelsveld S."/>
        </authorList>
    </citation>
    <scope>NUCLEOTIDE SEQUENCE</scope>
    <source>
        <strain evidence="2">GW210015_S63</strain>
    </source>
</reference>
<dbReference type="RefSeq" id="WP_276214067.1">
    <property type="nucleotide sequence ID" value="NZ_JARJLR010000131.1"/>
</dbReference>
<dbReference type="Proteomes" id="UP001220662">
    <property type="component" value="Unassembled WGS sequence"/>
</dbReference>